<sequence>MAAGLTMAAFQAQAAEFEWQYFSVAPPLHPYAQILTKHFDAIEERTNGDLDINLVYFGETPYKGAEAEKLMRDGLVEMTEWLLGYSTSTYPILSGPELPFLAPSRTDATEMIKAMDGAWASEDVAAALDDILKRHDAVKLSRFYWAPQNHWLTKPIDGPDGFKGLKIREFSAEGVDFTEAIGATPVSMTAPDVYSALQRGTLDGVVTASTSMTGLKWGEVLKAGYITNFKLTISLILVSQEAYDRLPPEYQTILKEEVDAATSEILDYMASGEEEMHELLKSEYGFTITYASEEDYNTLREIAKEAVWPNWIERVGADRGKPVVNGVLEALGAKERM</sequence>
<proteinExistence type="predicted"/>
<dbReference type="RefSeq" id="WP_198884016.1">
    <property type="nucleotide sequence ID" value="NZ_JAEKJA010000023.1"/>
</dbReference>
<dbReference type="EMBL" id="JAEKJA010000023">
    <property type="protein sequence ID" value="MBJ3778114.1"/>
    <property type="molecule type" value="Genomic_DNA"/>
</dbReference>
<dbReference type="Gene3D" id="3.40.190.170">
    <property type="entry name" value="Bacterial extracellular solute-binding protein, family 7"/>
    <property type="match status" value="1"/>
</dbReference>
<name>A0A934IK20_9HYPH</name>
<dbReference type="GO" id="GO:0055085">
    <property type="term" value="P:transmembrane transport"/>
    <property type="evidence" value="ECO:0007669"/>
    <property type="project" value="InterPro"/>
</dbReference>
<evidence type="ECO:0000256" key="1">
    <source>
        <dbReference type="ARBA" id="ARBA00022729"/>
    </source>
</evidence>
<evidence type="ECO:0000313" key="3">
    <source>
        <dbReference type="Proteomes" id="UP000609531"/>
    </source>
</evidence>
<dbReference type="PANTHER" id="PTHR33376:SF4">
    <property type="entry name" value="SIALIC ACID-BINDING PERIPLASMIC PROTEIN SIAP"/>
    <property type="match status" value="1"/>
</dbReference>
<protein>
    <submittedName>
        <fullName evidence="2">TRAP transporter substrate-binding protein DctP</fullName>
    </submittedName>
</protein>
<dbReference type="InterPro" id="IPR018389">
    <property type="entry name" value="DctP_fam"/>
</dbReference>
<gene>
    <name evidence="2" type="primary">dctP</name>
    <name evidence="2" type="ORF">JCR33_20605</name>
</gene>
<dbReference type="Proteomes" id="UP000609531">
    <property type="component" value="Unassembled WGS sequence"/>
</dbReference>
<keyword evidence="3" id="KW-1185">Reference proteome</keyword>
<dbReference type="AlphaFoldDB" id="A0A934IK20"/>
<dbReference type="PANTHER" id="PTHR33376">
    <property type="match status" value="1"/>
</dbReference>
<evidence type="ECO:0000313" key="2">
    <source>
        <dbReference type="EMBL" id="MBJ3778114.1"/>
    </source>
</evidence>
<reference evidence="2" key="1">
    <citation type="submission" date="2020-12" db="EMBL/GenBank/DDBJ databases">
        <title>Bacterial taxonomy.</title>
        <authorList>
            <person name="Pan X."/>
        </authorList>
    </citation>
    <scope>NUCLEOTIDE SEQUENCE</scope>
    <source>
        <strain evidence="2">B2012</strain>
    </source>
</reference>
<comment type="caution">
    <text evidence="2">The sequence shown here is derived from an EMBL/GenBank/DDBJ whole genome shotgun (WGS) entry which is preliminary data.</text>
</comment>
<accession>A0A934IK20</accession>
<dbReference type="InterPro" id="IPR038404">
    <property type="entry name" value="TRAP_DctP_sf"/>
</dbReference>
<dbReference type="Pfam" id="PF03480">
    <property type="entry name" value="DctP"/>
    <property type="match status" value="1"/>
</dbReference>
<dbReference type="NCBIfam" id="NF037995">
    <property type="entry name" value="TRAP_S1"/>
    <property type="match status" value="1"/>
</dbReference>
<keyword evidence="1" id="KW-0732">Signal</keyword>
<organism evidence="2 3">
    <name type="scientific">Acuticoccus mangrovi</name>
    <dbReference type="NCBI Taxonomy" id="2796142"/>
    <lineage>
        <taxon>Bacteria</taxon>
        <taxon>Pseudomonadati</taxon>
        <taxon>Pseudomonadota</taxon>
        <taxon>Alphaproteobacteria</taxon>
        <taxon>Hyphomicrobiales</taxon>
        <taxon>Amorphaceae</taxon>
        <taxon>Acuticoccus</taxon>
    </lineage>
</organism>